<dbReference type="Proteomes" id="UP000719412">
    <property type="component" value="Unassembled WGS sequence"/>
</dbReference>
<name>A0A8J6H8A6_TENMO</name>
<reference evidence="1" key="2">
    <citation type="submission" date="2021-08" db="EMBL/GenBank/DDBJ databases">
        <authorList>
            <person name="Eriksson T."/>
        </authorList>
    </citation>
    <scope>NUCLEOTIDE SEQUENCE</scope>
    <source>
        <strain evidence="1">Stoneville</strain>
        <tissue evidence="1">Whole head</tissue>
    </source>
</reference>
<reference evidence="1" key="1">
    <citation type="journal article" date="2020" name="J Insects Food Feed">
        <title>The yellow mealworm (Tenebrio molitor) genome: a resource for the emerging insects as food and feed industry.</title>
        <authorList>
            <person name="Eriksson T."/>
            <person name="Andere A."/>
            <person name="Kelstrup H."/>
            <person name="Emery V."/>
            <person name="Picard C."/>
        </authorList>
    </citation>
    <scope>NUCLEOTIDE SEQUENCE</scope>
    <source>
        <strain evidence="1">Stoneville</strain>
        <tissue evidence="1">Whole head</tissue>
    </source>
</reference>
<dbReference type="AlphaFoldDB" id="A0A8J6H8A6"/>
<comment type="caution">
    <text evidence="1">The sequence shown here is derived from an EMBL/GenBank/DDBJ whole genome shotgun (WGS) entry which is preliminary data.</text>
</comment>
<proteinExistence type="predicted"/>
<dbReference type="EMBL" id="JABDTM020024842">
    <property type="protein sequence ID" value="KAH0813910.1"/>
    <property type="molecule type" value="Genomic_DNA"/>
</dbReference>
<organism evidence="1 2">
    <name type="scientific">Tenebrio molitor</name>
    <name type="common">Yellow mealworm beetle</name>
    <dbReference type="NCBI Taxonomy" id="7067"/>
    <lineage>
        <taxon>Eukaryota</taxon>
        <taxon>Metazoa</taxon>
        <taxon>Ecdysozoa</taxon>
        <taxon>Arthropoda</taxon>
        <taxon>Hexapoda</taxon>
        <taxon>Insecta</taxon>
        <taxon>Pterygota</taxon>
        <taxon>Neoptera</taxon>
        <taxon>Endopterygota</taxon>
        <taxon>Coleoptera</taxon>
        <taxon>Polyphaga</taxon>
        <taxon>Cucujiformia</taxon>
        <taxon>Tenebrionidae</taxon>
        <taxon>Tenebrio</taxon>
    </lineage>
</organism>
<evidence type="ECO:0000313" key="1">
    <source>
        <dbReference type="EMBL" id="KAH0813910.1"/>
    </source>
</evidence>
<protein>
    <submittedName>
        <fullName evidence="1">Uncharacterized protein</fullName>
    </submittedName>
</protein>
<accession>A0A8J6H8A6</accession>
<sequence length="843" mass="93317">MDSRLNVRKKGNSSSTLTDCITMRGRFSPPPTPKAEDETDALCELKRRRTARVHFGTVHFNWNNTQCVLHCLSHPAHPPLMPETSPCGIVYFFACEKLQLLFALSAAGFMQYAFGKMCSSEQISVLCVAKAPLPNTAFSALTTVTWNRKTPGVCRVRNRESLPPRWRLVPLIRPPAASVAAALLHQPHILISIQRPHPLFTFDLACSRPASAGCAGVSSSFSGAPDIDDAEWDKPATCFIFSESVKKDAAPSDLTRRVLRLRVLTGGVDDVQGSRWLPANIIVFVSPGNTLHFPFSHSPARKLIQMLLLSTFDNVKLGPPRKKLKLEERGRSPQMLDTHTMITRCCILHNDIEEQISNLHRCRERSLKIFFFCPSLDIQKNSPPATCAAYATIVERFAANALRRLRIDTPLVVGPFVAIRRCCFSDRYNSGISLGIQGPRKYVTWPIVAGTMVSMSTVTARLNNGSPGLYRAAVEVSSSINLPPWQFFAQAHHPHLLLSGIEVVLSGVVFFFPGAQCITDVYPFEICPNRLMHIFRGGRPDNAALGIRVHPSITRTVTSGERSRARGLLPGHKGRGICGRQPPPQFADKPRFNFAAIQTGRRRLILFYIVVRCPAARPFSLICPAISDVIRTESRPTSFISPPPTPPALDPCFETAPERGALTERAAILDRFMKDRTDSGEDDEKGESLPHALCKPDTVPIPGNNGGILHFMFRLNDQLVLLALVGPACCVWGKNRPPNHNIDSHLRPDGNLTHLIHKKHNSGVVEDRSTRSQTGFFTPDFQEPPLPGSFKLFREAFVDTADDKQLLGVVMKFSKKSLSTVLDEKMVARLVYSTGISRGALNF</sequence>
<evidence type="ECO:0000313" key="2">
    <source>
        <dbReference type="Proteomes" id="UP000719412"/>
    </source>
</evidence>
<keyword evidence="2" id="KW-1185">Reference proteome</keyword>
<gene>
    <name evidence="1" type="ORF">GEV33_008881</name>
</gene>